<name>A0A9D1W809_9SPHI</name>
<protein>
    <submittedName>
        <fullName evidence="2">DUF5686 and carboxypeptidase regulatory-like domain-containing protein</fullName>
    </submittedName>
</protein>
<keyword evidence="2" id="KW-0378">Hydrolase</keyword>
<dbReference type="AlphaFoldDB" id="A0A9D1W809"/>
<dbReference type="InterPro" id="IPR043741">
    <property type="entry name" value="DUF5686"/>
</dbReference>
<dbReference type="Pfam" id="PF18939">
    <property type="entry name" value="DUF5686"/>
    <property type="match status" value="1"/>
</dbReference>
<dbReference type="EMBL" id="DXEZ01000133">
    <property type="protein sequence ID" value="HIX54320.1"/>
    <property type="molecule type" value="Genomic_DNA"/>
</dbReference>
<organism evidence="2 3">
    <name type="scientific">Candidatus Sphingobacterium stercoripullorum</name>
    <dbReference type="NCBI Taxonomy" id="2838759"/>
    <lineage>
        <taxon>Bacteria</taxon>
        <taxon>Pseudomonadati</taxon>
        <taxon>Bacteroidota</taxon>
        <taxon>Sphingobacteriia</taxon>
        <taxon>Sphingobacteriales</taxon>
        <taxon>Sphingobacteriaceae</taxon>
        <taxon>Sphingobacterium</taxon>
    </lineage>
</organism>
<evidence type="ECO:0000313" key="2">
    <source>
        <dbReference type="EMBL" id="HIX54320.1"/>
    </source>
</evidence>
<keyword evidence="1" id="KW-0472">Membrane</keyword>
<keyword evidence="2" id="KW-0645">Protease</keyword>
<gene>
    <name evidence="2" type="ORF">H9853_04790</name>
</gene>
<dbReference type="SUPFAM" id="SSF49464">
    <property type="entry name" value="Carboxypeptidase regulatory domain-like"/>
    <property type="match status" value="1"/>
</dbReference>
<dbReference type="Gene3D" id="2.60.40.1120">
    <property type="entry name" value="Carboxypeptidase-like, regulatory domain"/>
    <property type="match status" value="1"/>
</dbReference>
<keyword evidence="1" id="KW-0812">Transmembrane</keyword>
<dbReference type="Proteomes" id="UP000824156">
    <property type="component" value="Unassembled WGS sequence"/>
</dbReference>
<evidence type="ECO:0000256" key="1">
    <source>
        <dbReference type="SAM" id="Phobius"/>
    </source>
</evidence>
<comment type="caution">
    <text evidence="2">The sequence shown here is derived from an EMBL/GenBank/DDBJ whole genome shotgun (WGS) entry which is preliminary data.</text>
</comment>
<proteinExistence type="predicted"/>
<dbReference type="GO" id="GO:0004180">
    <property type="term" value="F:carboxypeptidase activity"/>
    <property type="evidence" value="ECO:0007669"/>
    <property type="project" value="UniProtKB-KW"/>
</dbReference>
<accession>A0A9D1W809</accession>
<evidence type="ECO:0000313" key="3">
    <source>
        <dbReference type="Proteomes" id="UP000824156"/>
    </source>
</evidence>
<sequence length="843" mass="98194">MKLKGVLTIINYITTAVIILLCCLPYAIYSQNIKGKVIDGESKIGVPQATIYLPKWDIGTSTNNNGEFTLSLKNIDSLGKEEVIVRALGYARDTVSVYVDSTNIIALFSQNQAIENVQVIGRKKYSNRNNPAVELIDRVISNKSKNRLNSNLRIQYDQYEKVKLGLISNNKGKVLPKGDFRFFFDNVDTVSKDLSLFTLFLEESNSRVFSQKSPERYKRNIVDVKRTEFDQRYINNPNIQLFLNHVFRQIDIYDESLYMLDKQLLSPIAKAGKVYYRYYITDTIEVDDQQYIQLTFEPRNSSDLLFKGNLSVAVDNNYAVKSANLIIDKEANINFVNKIEISLTYNIHETGKMLLDRINSYVVFGAGKKDAVFGERLSVNENYDLNSPISDTVFQGPEIEEQLSYNKDFHRPVTLNKFEQQTYENVDSLNKMKSFQLLAATGYLLAQGYYNVGKFELGPLEYLYSRNNIEGNRFRIGGRSTQELSEKMFFQGYMAYGTEDDQFKYNLKVAHALNGKSVSKFPAHYLTGNIQKDVFVPGMPLAFLKGDSFFQSFRKNRPKHWMDTRAYELGHFVEFSNHISIFSKISHQQRRGLGDLKFIDSGDDQKTWDDINTTDFEVNVRWAPKEKFYYRNITRVPIEDKHPVFGIQYNKGLNGILNGDYNYDALRFSFSKRFFLQQLGFSKVNLVVGKIWGTLPYPLLEIPTFRDENDDNNVSYDLVNNLEFVADEFVKFSWQHRLEGYLLNKIPLIKKLRWRESFGINAFYGNLTYRNTPEYSNQVIEFQKDEEGDYMTYPMKSKIYYEGFVGIDNIFKIFRVQYLRRFNYLDHKDARKETLRLSLYFKF</sequence>
<dbReference type="InterPro" id="IPR008969">
    <property type="entry name" value="CarboxyPept-like_regulatory"/>
</dbReference>
<keyword evidence="1" id="KW-1133">Transmembrane helix</keyword>
<reference evidence="2" key="1">
    <citation type="journal article" date="2021" name="PeerJ">
        <title>Extensive microbial diversity within the chicken gut microbiome revealed by metagenomics and culture.</title>
        <authorList>
            <person name="Gilroy R."/>
            <person name="Ravi A."/>
            <person name="Getino M."/>
            <person name="Pursley I."/>
            <person name="Horton D.L."/>
            <person name="Alikhan N.F."/>
            <person name="Baker D."/>
            <person name="Gharbi K."/>
            <person name="Hall N."/>
            <person name="Watson M."/>
            <person name="Adriaenssens E.M."/>
            <person name="Foster-Nyarko E."/>
            <person name="Jarju S."/>
            <person name="Secka A."/>
            <person name="Antonio M."/>
            <person name="Oren A."/>
            <person name="Chaudhuri R.R."/>
            <person name="La Ragione R."/>
            <person name="Hildebrand F."/>
            <person name="Pallen M.J."/>
        </authorList>
    </citation>
    <scope>NUCLEOTIDE SEQUENCE</scope>
    <source>
        <strain evidence="2">1719</strain>
    </source>
</reference>
<reference evidence="2" key="2">
    <citation type="submission" date="2021-04" db="EMBL/GenBank/DDBJ databases">
        <authorList>
            <person name="Gilroy R."/>
        </authorList>
    </citation>
    <scope>NUCLEOTIDE SEQUENCE</scope>
    <source>
        <strain evidence="2">1719</strain>
    </source>
</reference>
<dbReference type="Pfam" id="PF13715">
    <property type="entry name" value="CarbopepD_reg_2"/>
    <property type="match status" value="1"/>
</dbReference>
<keyword evidence="2" id="KW-0121">Carboxypeptidase</keyword>
<feature type="transmembrane region" description="Helical" evidence="1">
    <location>
        <begin position="9"/>
        <end position="29"/>
    </location>
</feature>